<organism evidence="1 2">
    <name type="scientific">Actinacidiphila bryophytorum</name>
    <dbReference type="NCBI Taxonomy" id="1436133"/>
    <lineage>
        <taxon>Bacteria</taxon>
        <taxon>Bacillati</taxon>
        <taxon>Actinomycetota</taxon>
        <taxon>Actinomycetes</taxon>
        <taxon>Kitasatosporales</taxon>
        <taxon>Streptomycetaceae</taxon>
        <taxon>Actinacidiphila</taxon>
    </lineage>
</organism>
<evidence type="ECO:0000313" key="1">
    <source>
        <dbReference type="EMBL" id="CAG7640600.1"/>
    </source>
</evidence>
<accession>A0A9W4H120</accession>
<name>A0A9W4H120_9ACTN</name>
<dbReference type="AlphaFoldDB" id="A0A9W4H120"/>
<comment type="caution">
    <text evidence="1">The sequence shown here is derived from an EMBL/GenBank/DDBJ whole genome shotgun (WGS) entry which is preliminary data.</text>
</comment>
<gene>
    <name evidence="1" type="ORF">SBRY_30446</name>
</gene>
<dbReference type="RefSeq" id="WP_205047862.1">
    <property type="nucleotide sequence ID" value="NZ_CAJVAX010000017.1"/>
</dbReference>
<protein>
    <submittedName>
        <fullName evidence="1">Uncharacterized protein</fullName>
    </submittedName>
</protein>
<reference evidence="1" key="1">
    <citation type="submission" date="2021-06" db="EMBL/GenBank/DDBJ databases">
        <authorList>
            <person name="Arsene-Ploetze F."/>
        </authorList>
    </citation>
    <scope>NUCLEOTIDE SEQUENCE</scope>
    <source>
        <strain evidence="1">SBRY1</strain>
    </source>
</reference>
<sequence>MRGIGSADCDCWQACLDLARSHLLPQRIQECVAWLAALEDARAGTDGPGPAP</sequence>
<dbReference type="EMBL" id="CAJVAX010000017">
    <property type="protein sequence ID" value="CAG7640600.1"/>
    <property type="molecule type" value="Genomic_DNA"/>
</dbReference>
<proteinExistence type="predicted"/>
<keyword evidence="2" id="KW-1185">Reference proteome</keyword>
<evidence type="ECO:0000313" key="2">
    <source>
        <dbReference type="Proteomes" id="UP001153328"/>
    </source>
</evidence>
<dbReference type="Proteomes" id="UP001153328">
    <property type="component" value="Unassembled WGS sequence"/>
</dbReference>